<accession>A0A067DN88</accession>
<dbReference type="Proteomes" id="UP000027120">
    <property type="component" value="Unassembled WGS sequence"/>
</dbReference>
<evidence type="ECO:0000313" key="1">
    <source>
        <dbReference type="EMBL" id="KDO40066.1"/>
    </source>
</evidence>
<name>A0A067DN88_CITSI</name>
<organism evidence="1 2">
    <name type="scientific">Citrus sinensis</name>
    <name type="common">Sweet orange</name>
    <name type="synonym">Citrus aurantium var. sinensis</name>
    <dbReference type="NCBI Taxonomy" id="2711"/>
    <lineage>
        <taxon>Eukaryota</taxon>
        <taxon>Viridiplantae</taxon>
        <taxon>Streptophyta</taxon>
        <taxon>Embryophyta</taxon>
        <taxon>Tracheophyta</taxon>
        <taxon>Spermatophyta</taxon>
        <taxon>Magnoliopsida</taxon>
        <taxon>eudicotyledons</taxon>
        <taxon>Gunneridae</taxon>
        <taxon>Pentapetalae</taxon>
        <taxon>rosids</taxon>
        <taxon>malvids</taxon>
        <taxon>Sapindales</taxon>
        <taxon>Rutaceae</taxon>
        <taxon>Aurantioideae</taxon>
        <taxon>Citrus</taxon>
    </lineage>
</organism>
<feature type="non-terminal residue" evidence="1">
    <location>
        <position position="1"/>
    </location>
</feature>
<dbReference type="EMBL" id="KK786148">
    <property type="protein sequence ID" value="KDO40066.1"/>
    <property type="molecule type" value="Genomic_DNA"/>
</dbReference>
<reference evidence="1 2" key="1">
    <citation type="submission" date="2014-04" db="EMBL/GenBank/DDBJ databases">
        <authorList>
            <consortium name="International Citrus Genome Consortium"/>
            <person name="Gmitter F."/>
            <person name="Chen C."/>
            <person name="Farmerie W."/>
            <person name="Harkins T."/>
            <person name="Desany B."/>
            <person name="Mohiuddin M."/>
            <person name="Kodira C."/>
            <person name="Borodovsky M."/>
            <person name="Lomsadze A."/>
            <person name="Burns P."/>
            <person name="Jenkins J."/>
            <person name="Prochnik S."/>
            <person name="Shu S."/>
            <person name="Chapman J."/>
            <person name="Pitluck S."/>
            <person name="Schmutz J."/>
            <person name="Rokhsar D."/>
        </authorList>
    </citation>
    <scope>NUCLEOTIDE SEQUENCE</scope>
</reference>
<keyword evidence="2" id="KW-1185">Reference proteome</keyword>
<evidence type="ECO:0000313" key="2">
    <source>
        <dbReference type="Proteomes" id="UP000027120"/>
    </source>
</evidence>
<sequence length="59" mass="6868">LSWTFEKDGSELDWRLKCRPATDSKKLTVGILDFLVDANIRLNVYVTVIRFQRLGTHCK</sequence>
<gene>
    <name evidence="1" type="ORF">CISIN_1g0405522mg</name>
</gene>
<dbReference type="AlphaFoldDB" id="A0A067DN88"/>
<proteinExistence type="predicted"/>
<protein>
    <submittedName>
        <fullName evidence="1">Uncharacterized protein</fullName>
    </submittedName>
</protein>
<dbReference type="STRING" id="2711.A0A067DN88"/>